<dbReference type="Proteomes" id="UP000532121">
    <property type="component" value="Unassembled WGS sequence"/>
</dbReference>
<keyword evidence="5 7" id="KW-0472">Membrane</keyword>
<feature type="domain" description="Phage shock protein PspC N-terminal" evidence="8">
    <location>
        <begin position="6"/>
        <end position="61"/>
    </location>
</feature>
<keyword evidence="4 7" id="KW-1133">Transmembrane helix</keyword>
<dbReference type="InterPro" id="IPR052027">
    <property type="entry name" value="PspC"/>
</dbReference>
<feature type="transmembrane region" description="Helical" evidence="7">
    <location>
        <begin position="37"/>
        <end position="61"/>
    </location>
</feature>
<dbReference type="PANTHER" id="PTHR33885">
    <property type="entry name" value="PHAGE SHOCK PROTEIN C"/>
    <property type="match status" value="1"/>
</dbReference>
<sequence length="97" mass="11064">MTKAIFYKQRKNRMICGVVAGLADKYGWDLPIARVLTALFVYFSGGFGIILYIILAICLPYKEDLGKNGQSGSYHQGPRKRKDAEVIDDKDKGKWFW</sequence>
<evidence type="ECO:0000259" key="8">
    <source>
        <dbReference type="Pfam" id="PF04024"/>
    </source>
</evidence>
<evidence type="ECO:0000313" key="9">
    <source>
        <dbReference type="EMBL" id="NMD48421.1"/>
    </source>
</evidence>
<protein>
    <submittedName>
        <fullName evidence="9">PspC domain-containing protein</fullName>
    </submittedName>
</protein>
<dbReference type="EMBL" id="JABASA010000002">
    <property type="protein sequence ID" value="NMD48421.1"/>
    <property type="molecule type" value="Genomic_DNA"/>
</dbReference>
<evidence type="ECO:0000256" key="7">
    <source>
        <dbReference type="SAM" id="Phobius"/>
    </source>
</evidence>
<dbReference type="Pfam" id="PF04024">
    <property type="entry name" value="PspC"/>
    <property type="match status" value="1"/>
</dbReference>
<organism evidence="9 10">
    <name type="scientific">Streptococcus ratti</name>
    <dbReference type="NCBI Taxonomy" id="1341"/>
    <lineage>
        <taxon>Bacteria</taxon>
        <taxon>Bacillati</taxon>
        <taxon>Bacillota</taxon>
        <taxon>Bacilli</taxon>
        <taxon>Lactobacillales</taxon>
        <taxon>Streptococcaceae</taxon>
        <taxon>Streptococcus</taxon>
    </lineage>
</organism>
<evidence type="ECO:0000256" key="1">
    <source>
        <dbReference type="ARBA" id="ARBA00004162"/>
    </source>
</evidence>
<comment type="subcellular location">
    <subcellularLocation>
        <location evidence="1">Cell membrane</location>
        <topology evidence="1">Single-pass membrane protein</topology>
    </subcellularLocation>
</comment>
<dbReference type="RefSeq" id="WP_003087461.1">
    <property type="nucleotide sequence ID" value="NZ_CP043405.1"/>
</dbReference>
<dbReference type="GO" id="GO:0005886">
    <property type="term" value="C:plasma membrane"/>
    <property type="evidence" value="ECO:0007669"/>
    <property type="project" value="UniProtKB-SubCell"/>
</dbReference>
<evidence type="ECO:0000256" key="4">
    <source>
        <dbReference type="ARBA" id="ARBA00022989"/>
    </source>
</evidence>
<evidence type="ECO:0000256" key="2">
    <source>
        <dbReference type="ARBA" id="ARBA00022475"/>
    </source>
</evidence>
<evidence type="ECO:0000256" key="5">
    <source>
        <dbReference type="ARBA" id="ARBA00023136"/>
    </source>
</evidence>
<feature type="region of interest" description="Disordered" evidence="6">
    <location>
        <begin position="68"/>
        <end position="97"/>
    </location>
</feature>
<evidence type="ECO:0000313" key="10">
    <source>
        <dbReference type="Proteomes" id="UP000532121"/>
    </source>
</evidence>
<evidence type="ECO:0000256" key="3">
    <source>
        <dbReference type="ARBA" id="ARBA00022692"/>
    </source>
</evidence>
<dbReference type="PANTHER" id="PTHR33885:SF3">
    <property type="entry name" value="PHAGE SHOCK PROTEIN C"/>
    <property type="match status" value="1"/>
</dbReference>
<comment type="caution">
    <text evidence="9">The sequence shown here is derived from an EMBL/GenBank/DDBJ whole genome shotgun (WGS) entry which is preliminary data.</text>
</comment>
<keyword evidence="3 7" id="KW-0812">Transmembrane</keyword>
<dbReference type="AlphaFoldDB" id="A0A7X9LC84"/>
<evidence type="ECO:0000256" key="6">
    <source>
        <dbReference type="SAM" id="MobiDB-lite"/>
    </source>
</evidence>
<reference evidence="9 10" key="1">
    <citation type="submission" date="2020-04" db="EMBL/GenBank/DDBJ databases">
        <title>MicrobeNet Type strains.</title>
        <authorList>
            <person name="Nicholson A.C."/>
        </authorList>
    </citation>
    <scope>NUCLEOTIDE SEQUENCE [LARGE SCALE GENOMIC DNA]</scope>
    <source>
        <strain evidence="9 10">DSM 22768</strain>
    </source>
</reference>
<dbReference type="InterPro" id="IPR007168">
    <property type="entry name" value="Phageshock_PspC_N"/>
</dbReference>
<gene>
    <name evidence="9" type="ORF">HHO37_01745</name>
</gene>
<name>A0A7X9LC84_STRRT</name>
<feature type="compositionally biased region" description="Basic and acidic residues" evidence="6">
    <location>
        <begin position="82"/>
        <end position="97"/>
    </location>
</feature>
<accession>A0A7X9LC84</accession>
<proteinExistence type="predicted"/>
<keyword evidence="2" id="KW-1003">Cell membrane</keyword>